<keyword evidence="1" id="KW-0175">Coiled coil</keyword>
<organism evidence="2 3">
    <name type="scientific">Thermolongibacillus altinsuensis</name>
    <dbReference type="NCBI Taxonomy" id="575256"/>
    <lineage>
        <taxon>Bacteria</taxon>
        <taxon>Bacillati</taxon>
        <taxon>Bacillota</taxon>
        <taxon>Bacilli</taxon>
        <taxon>Bacillales</taxon>
        <taxon>Anoxybacillaceae</taxon>
        <taxon>Thermolongibacillus</taxon>
    </lineage>
</organism>
<keyword evidence="3" id="KW-1185">Reference proteome</keyword>
<sequence length="104" mass="12541">MKKGALRMDKITNEMILQAIKELADQLKNHTEGTNKRFEQIDQRFEQIDQRFEQIDQRFEQIEQKIEQMNKQLTDVANGQKILVEELFDNKKEIKRIKTVLNMY</sequence>
<feature type="coiled-coil region" evidence="1">
    <location>
        <begin position="45"/>
        <end position="79"/>
    </location>
</feature>
<comment type="caution">
    <text evidence="2">The sequence shown here is derived from an EMBL/GenBank/DDBJ whole genome shotgun (WGS) entry which is preliminary data.</text>
</comment>
<evidence type="ECO:0000256" key="1">
    <source>
        <dbReference type="SAM" id="Coils"/>
    </source>
</evidence>
<evidence type="ECO:0000313" key="2">
    <source>
        <dbReference type="EMBL" id="TCL48452.1"/>
    </source>
</evidence>
<accession>A0A4R1QCQ1</accession>
<dbReference type="SUPFAM" id="SSF58064">
    <property type="entry name" value="Influenza hemagglutinin (stalk)"/>
    <property type="match status" value="1"/>
</dbReference>
<evidence type="ECO:0000313" key="3">
    <source>
        <dbReference type="Proteomes" id="UP000295658"/>
    </source>
</evidence>
<name>A0A4R1QCQ1_9BACL</name>
<reference evidence="2 3" key="1">
    <citation type="submission" date="2019-03" db="EMBL/GenBank/DDBJ databases">
        <title>Genomic Encyclopedia of Type Strains, Phase IV (KMG-IV): sequencing the most valuable type-strain genomes for metagenomic binning, comparative biology and taxonomic classification.</title>
        <authorList>
            <person name="Goeker M."/>
        </authorList>
    </citation>
    <scope>NUCLEOTIDE SEQUENCE [LARGE SCALE GENOMIC DNA]</scope>
    <source>
        <strain evidence="2 3">DSM 24979</strain>
    </source>
</reference>
<dbReference type="Proteomes" id="UP000295658">
    <property type="component" value="Unassembled WGS sequence"/>
</dbReference>
<evidence type="ECO:0008006" key="4">
    <source>
        <dbReference type="Google" id="ProtNLM"/>
    </source>
</evidence>
<dbReference type="Gene3D" id="6.10.250.2540">
    <property type="match status" value="2"/>
</dbReference>
<dbReference type="EMBL" id="SLUL01000009">
    <property type="protein sequence ID" value="TCL48452.1"/>
    <property type="molecule type" value="Genomic_DNA"/>
</dbReference>
<proteinExistence type="predicted"/>
<gene>
    <name evidence="2" type="ORF">EDD69_10982</name>
</gene>
<dbReference type="AlphaFoldDB" id="A0A4R1QCQ1"/>
<protein>
    <recommendedName>
        <fullName evidence="4">t-SNARE coiled-coil homology domain-containing protein</fullName>
    </recommendedName>
</protein>